<proteinExistence type="predicted"/>
<organism evidence="1 2">
    <name type="scientific">Lactobacillus nasalidis</name>
    <dbReference type="NCBI Taxonomy" id="2797258"/>
    <lineage>
        <taxon>Bacteria</taxon>
        <taxon>Bacillati</taxon>
        <taxon>Bacillota</taxon>
        <taxon>Bacilli</taxon>
        <taxon>Lactobacillales</taxon>
        <taxon>Lactobacillaceae</taxon>
        <taxon>Lactobacillus</taxon>
    </lineage>
</organism>
<evidence type="ECO:0000313" key="1">
    <source>
        <dbReference type="EMBL" id="GHW02080.1"/>
    </source>
</evidence>
<comment type="caution">
    <text evidence="1">The sequence shown here is derived from an EMBL/GenBank/DDBJ whole genome shotgun (WGS) entry which is preliminary data.</text>
</comment>
<protein>
    <submittedName>
        <fullName evidence="1">Uncharacterized protein</fullName>
    </submittedName>
</protein>
<gene>
    <name evidence="1" type="ORF">lacNasYZ03_17670</name>
</gene>
<evidence type="ECO:0000313" key="2">
    <source>
        <dbReference type="Proteomes" id="UP000616547"/>
    </source>
</evidence>
<dbReference type="EMBL" id="BOCI01000478">
    <property type="protein sequence ID" value="GHW02080.1"/>
    <property type="molecule type" value="Genomic_DNA"/>
</dbReference>
<dbReference type="Proteomes" id="UP000616547">
    <property type="component" value="Unassembled WGS sequence"/>
</dbReference>
<accession>A0ABQ3W9H7</accession>
<sequence length="262" mass="29062">MTAASYSRDFYQGLLKAGRLEAREAASYRLGPGFILAYDLGPAAAWRTLVVDRNRGELLVKKSTKALLAAFINQDLPGGYPLQKKLCDLLEIKEQHVISAGHGAIFSPSSLHAPLVDLVALQQMRQLDHDQGCLALTDLAGNNRYLFETPRGYARARQQLQEAVEHNALYCALFHGLAGRVGCPACSRLGDWNLLYAPRYQQAVEAVLAEKGLSLRGLLAEIREEKRLALRQLLVEDMALPLLAVDLDYALKEVEKKFSFKI</sequence>
<keyword evidence="2" id="KW-1185">Reference proteome</keyword>
<dbReference type="RefSeq" id="WP_201330666.1">
    <property type="nucleotide sequence ID" value="NZ_BOCG01000372.1"/>
</dbReference>
<reference evidence="2" key="1">
    <citation type="submission" date="2021-01" db="EMBL/GenBank/DDBJ databases">
        <title>Draft genome sequence of Nasalis larvatus strain YZ03.</title>
        <authorList>
            <person name="Suzuki-Hashido N."/>
            <person name="Tsuchida S."/>
            <person name="Hayakawa T."/>
        </authorList>
    </citation>
    <scope>NUCLEOTIDE SEQUENCE [LARGE SCALE GENOMIC DNA]</scope>
    <source>
        <strain evidence="2">YZ03</strain>
    </source>
</reference>
<name>A0ABQ3W9H7_9LACO</name>